<reference evidence="3" key="1">
    <citation type="journal article" date="2020" name="Stud. Mycol.">
        <title>101 Dothideomycetes genomes: a test case for predicting lifestyles and emergence of pathogens.</title>
        <authorList>
            <person name="Haridas S."/>
            <person name="Albert R."/>
            <person name="Binder M."/>
            <person name="Bloem J."/>
            <person name="Labutti K."/>
            <person name="Salamov A."/>
            <person name="Andreopoulos B."/>
            <person name="Baker S."/>
            <person name="Barry K."/>
            <person name="Bills G."/>
            <person name="Bluhm B."/>
            <person name="Cannon C."/>
            <person name="Castanera R."/>
            <person name="Culley D."/>
            <person name="Daum C."/>
            <person name="Ezra D."/>
            <person name="Gonzalez J."/>
            <person name="Henrissat B."/>
            <person name="Kuo A."/>
            <person name="Liang C."/>
            <person name="Lipzen A."/>
            <person name="Lutzoni F."/>
            <person name="Magnuson J."/>
            <person name="Mondo S."/>
            <person name="Nolan M."/>
            <person name="Ohm R."/>
            <person name="Pangilinan J."/>
            <person name="Park H.-J."/>
            <person name="Ramirez L."/>
            <person name="Alfaro M."/>
            <person name="Sun H."/>
            <person name="Tritt A."/>
            <person name="Yoshinaga Y."/>
            <person name="Zwiers L.-H."/>
            <person name="Turgeon B."/>
            <person name="Goodwin S."/>
            <person name="Spatafora J."/>
            <person name="Crous P."/>
            <person name="Grigoriev I."/>
        </authorList>
    </citation>
    <scope>NUCLEOTIDE SEQUENCE</scope>
    <source>
        <strain evidence="3">CBS 109.77</strain>
    </source>
</reference>
<feature type="chain" id="PRO_5025481928" description="EGF-like domain-containing protein" evidence="2">
    <location>
        <begin position="21"/>
        <end position="773"/>
    </location>
</feature>
<evidence type="ECO:0000313" key="4">
    <source>
        <dbReference type="Proteomes" id="UP000799757"/>
    </source>
</evidence>
<keyword evidence="2" id="KW-0732">Signal</keyword>
<evidence type="ECO:0000256" key="2">
    <source>
        <dbReference type="SAM" id="SignalP"/>
    </source>
</evidence>
<accession>A0A6A6XL35</accession>
<dbReference type="Proteomes" id="UP000799757">
    <property type="component" value="Unassembled WGS sequence"/>
</dbReference>
<organism evidence="3 4">
    <name type="scientific">Melanomma pulvis-pyrius CBS 109.77</name>
    <dbReference type="NCBI Taxonomy" id="1314802"/>
    <lineage>
        <taxon>Eukaryota</taxon>
        <taxon>Fungi</taxon>
        <taxon>Dikarya</taxon>
        <taxon>Ascomycota</taxon>
        <taxon>Pezizomycotina</taxon>
        <taxon>Dothideomycetes</taxon>
        <taxon>Pleosporomycetidae</taxon>
        <taxon>Pleosporales</taxon>
        <taxon>Melanommataceae</taxon>
        <taxon>Melanomma</taxon>
    </lineage>
</organism>
<feature type="signal peptide" evidence="2">
    <location>
        <begin position="1"/>
        <end position="20"/>
    </location>
</feature>
<proteinExistence type="predicted"/>
<keyword evidence="4" id="KW-1185">Reference proteome</keyword>
<feature type="region of interest" description="Disordered" evidence="1">
    <location>
        <begin position="450"/>
        <end position="478"/>
    </location>
</feature>
<protein>
    <recommendedName>
        <fullName evidence="5">EGF-like domain-containing protein</fullName>
    </recommendedName>
</protein>
<feature type="compositionally biased region" description="Basic and acidic residues" evidence="1">
    <location>
        <begin position="577"/>
        <end position="586"/>
    </location>
</feature>
<evidence type="ECO:0000313" key="3">
    <source>
        <dbReference type="EMBL" id="KAF2796888.1"/>
    </source>
</evidence>
<evidence type="ECO:0000256" key="1">
    <source>
        <dbReference type="SAM" id="MobiDB-lite"/>
    </source>
</evidence>
<sequence>MKLLAFVGVVLTGLATVGVGVPFNEHALANANTLGTGVTRSNALNSVKAVKIRNSAPLAVTTPQKRDDSDKVEKADSNPNRTFCFYDHSGYWLCIKGMCAPRESCTPQGKICMYGPHGAQCVPNRVAEALLEAGCTSSCKCQCRGNDDKDKGGMYCPCSEEFSRPSIERTIEDSQEPDVEGSVPTVDVPAFATFSTVNSTAVALNTETAGDCNIGDRICYANDGYVVVCNDQKKWLVERRCKNQHCCAVSDLGQPYCACGEEPLTDGYDVPSDGGSHAKCAPVGASTCSTSGRWISKCNSDGSWKETFLCSHHCIFNRHGEAICGVPENPWKIAPQNNPDYSQPEGCSEGQSHCGVNPLDNSWYILKCDQNSWVESQACSVGQTCSQTKGQDPLCAPQAPNLHSRSPLNEPTLQQSCSNEGKKQCGSDWFGVVCKDGIWKAWLACPKNKKCVQKPGQDPTCAPRLSASSSSDNDKRDTLEPIQIVDRLPKLAIKDLKAIIGEDGSTEVNLNEDESHLSQLLCTPGHYKCGVPYVDHIVVCDQTGHWQFSSDCGGVGCCRTGTIPWTAYCDCRPPPPDRDPPPKRELTPQGLTPPTKGPEALAARLWSGPCLPGTYMCDPWNHREIWICKYDGSEYILSAKCGRRDGCCENGPVTGTAFCICGAGTKGLSLSMSSDRSEEPTTELKAITKRGDSYKLPLPCKPGTYRCSGAWFWILVCNPAGTEWIPSAQCARPGACEEGPVAGTAFCKGGSKLEAGRELSGINDSEELRTAEH</sequence>
<dbReference type="OrthoDB" id="4776069at2759"/>
<dbReference type="AlphaFoldDB" id="A0A6A6XL35"/>
<dbReference type="EMBL" id="MU001820">
    <property type="protein sequence ID" value="KAF2796888.1"/>
    <property type="molecule type" value="Genomic_DNA"/>
</dbReference>
<gene>
    <name evidence="3" type="ORF">K505DRAFT_358934</name>
</gene>
<feature type="region of interest" description="Disordered" evidence="1">
    <location>
        <begin position="577"/>
        <end position="596"/>
    </location>
</feature>
<name>A0A6A6XL35_9PLEO</name>
<evidence type="ECO:0008006" key="5">
    <source>
        <dbReference type="Google" id="ProtNLM"/>
    </source>
</evidence>